<dbReference type="GO" id="GO:0043161">
    <property type="term" value="P:proteasome-mediated ubiquitin-dependent protein catabolic process"/>
    <property type="evidence" value="ECO:0007669"/>
    <property type="project" value="InterPro"/>
</dbReference>
<feature type="domain" description="RING-Gid-type" evidence="8">
    <location>
        <begin position="332"/>
        <end position="403"/>
    </location>
</feature>
<dbReference type="PROSITE" id="PS50897">
    <property type="entry name" value="CTLH"/>
    <property type="match status" value="1"/>
</dbReference>
<evidence type="ECO:0000256" key="5">
    <source>
        <dbReference type="ARBA" id="ARBA00022833"/>
    </source>
</evidence>
<dbReference type="GO" id="GO:0005634">
    <property type="term" value="C:nucleus"/>
    <property type="evidence" value="ECO:0007669"/>
    <property type="project" value="TreeGrafter"/>
</dbReference>
<evidence type="ECO:0000256" key="6">
    <source>
        <dbReference type="PROSITE-ProRule" id="PRU01215"/>
    </source>
</evidence>
<keyword evidence="10" id="KW-1185">Reference proteome</keyword>
<dbReference type="PROSITE" id="PS51867">
    <property type="entry name" value="ZF_RING_GID"/>
    <property type="match status" value="1"/>
</dbReference>
<dbReference type="PANTHER" id="PTHR12170">
    <property type="entry name" value="MACROPHAGE ERYTHROBLAST ATTACHER-RELATED"/>
    <property type="match status" value="1"/>
</dbReference>
<dbReference type="Gramene" id="Kaladp0101s0045.1.v1.1">
    <property type="protein sequence ID" value="Kaladp0101s0045.1.v1.1"/>
    <property type="gene ID" value="Kaladp0101s0045.v1.1"/>
</dbReference>
<evidence type="ECO:0000259" key="8">
    <source>
        <dbReference type="PROSITE" id="PS51867"/>
    </source>
</evidence>
<accession>A0A7N0V3Q1</accession>
<dbReference type="InterPro" id="IPR006595">
    <property type="entry name" value="CTLH_C"/>
</dbReference>
<dbReference type="Proteomes" id="UP000594263">
    <property type="component" value="Unplaced"/>
</dbReference>
<dbReference type="Pfam" id="PF10607">
    <property type="entry name" value="CTLH"/>
    <property type="match status" value="1"/>
</dbReference>
<evidence type="ECO:0000256" key="1">
    <source>
        <dbReference type="ARBA" id="ARBA00004496"/>
    </source>
</evidence>
<dbReference type="Gramene" id="Kaladp0101s0045.2.v1.1">
    <property type="protein sequence ID" value="Kaladp0101s0045.2.v1.1"/>
    <property type="gene ID" value="Kaladp0101s0045.v1.1"/>
</dbReference>
<protein>
    <submittedName>
        <fullName evidence="9">Uncharacterized protein</fullName>
    </submittedName>
</protein>
<comment type="subcellular location">
    <subcellularLocation>
        <location evidence="1">Cytoplasm</location>
    </subcellularLocation>
</comment>
<keyword evidence="5" id="KW-0862">Zinc</keyword>
<sequence length="418" mass="48439">MEPEYNDFDAEADHFSGYIDSDFFEADAGPVDADNGAEEPDDSSFDYNPTLSKSVLWDQEAALLGFLFKNYERKVESISRQAELGSMLSAIAVEIMSFMSSDQERLSRVRDRLSILKELMLQVPQIMEGLNGAVDDFQSGLEHIKSGWATQRLDRSILTYLLRMRYMKTALVFAKRRHMMDLFPIEPFREERQIVEALRNKTLEPALKWCSINARGSWFHFNLECQKYIELVRHNADKTLVIKCAKKLAEEFWDSYEDDLLHILPALAFGCKTEVHRYKKLFDADRWDLLETLFKHKFNLTHKFTQISSSLWILMEAGMIALKVPFCYDEDCKKDDPLQHEYFRTLASSLPYARPSSPTLLCWVTKEPLTEENPPYMLPNGYAYSKEAISKMQNGEEITCLRTGSVFKKGDVRKLKLD</sequence>
<evidence type="ECO:0000256" key="4">
    <source>
        <dbReference type="ARBA" id="ARBA00022771"/>
    </source>
</evidence>
<dbReference type="GO" id="GO:0061630">
    <property type="term" value="F:ubiquitin protein ligase activity"/>
    <property type="evidence" value="ECO:0007669"/>
    <property type="project" value="InterPro"/>
</dbReference>
<evidence type="ECO:0000259" key="7">
    <source>
        <dbReference type="PROSITE" id="PS50897"/>
    </source>
</evidence>
<dbReference type="InterPro" id="IPR045098">
    <property type="entry name" value="Fyv10_fam"/>
</dbReference>
<dbReference type="GO" id="GO:0005737">
    <property type="term" value="C:cytoplasm"/>
    <property type="evidence" value="ECO:0007669"/>
    <property type="project" value="UniProtKB-SubCell"/>
</dbReference>
<dbReference type="EnsemblPlants" id="Kaladp0101s0045.1.v1.1">
    <property type="protein sequence ID" value="Kaladp0101s0045.1.v1.1"/>
    <property type="gene ID" value="Kaladp0101s0045.v1.1"/>
</dbReference>
<name>A0A7N0V3Q1_KALFE</name>
<keyword evidence="2" id="KW-0963">Cytoplasm</keyword>
<proteinExistence type="predicted"/>
<dbReference type="EnsemblPlants" id="Kaladp0101s0045.2.v1.1">
    <property type="protein sequence ID" value="Kaladp0101s0045.2.v1.1"/>
    <property type="gene ID" value="Kaladp0101s0045.v1.1"/>
</dbReference>
<dbReference type="SMART" id="SM00668">
    <property type="entry name" value="CTLH"/>
    <property type="match status" value="1"/>
</dbReference>
<evidence type="ECO:0000256" key="3">
    <source>
        <dbReference type="ARBA" id="ARBA00022723"/>
    </source>
</evidence>
<reference evidence="9" key="1">
    <citation type="submission" date="2021-01" db="UniProtKB">
        <authorList>
            <consortium name="EnsemblPlants"/>
        </authorList>
    </citation>
    <scope>IDENTIFICATION</scope>
</reference>
<dbReference type="GO" id="GO:0008270">
    <property type="term" value="F:zinc ion binding"/>
    <property type="evidence" value="ECO:0007669"/>
    <property type="project" value="UniProtKB-KW"/>
</dbReference>
<feature type="zinc finger region" description="RING-Gid-type" evidence="6">
    <location>
        <begin position="332"/>
        <end position="403"/>
    </location>
</feature>
<organism evidence="9 10">
    <name type="scientific">Kalanchoe fedtschenkoi</name>
    <name type="common">Lavender scallops</name>
    <name type="synonym">South American air plant</name>
    <dbReference type="NCBI Taxonomy" id="63787"/>
    <lineage>
        <taxon>Eukaryota</taxon>
        <taxon>Viridiplantae</taxon>
        <taxon>Streptophyta</taxon>
        <taxon>Embryophyta</taxon>
        <taxon>Tracheophyta</taxon>
        <taxon>Spermatophyta</taxon>
        <taxon>Magnoliopsida</taxon>
        <taxon>eudicotyledons</taxon>
        <taxon>Gunneridae</taxon>
        <taxon>Pentapetalae</taxon>
        <taxon>Saxifragales</taxon>
        <taxon>Crassulaceae</taxon>
        <taxon>Kalanchoe</taxon>
    </lineage>
</organism>
<keyword evidence="4 6" id="KW-0863">Zinc-finger</keyword>
<feature type="domain" description="CTLH" evidence="7">
    <location>
        <begin position="187"/>
        <end position="239"/>
    </location>
</feature>
<keyword evidence="3" id="KW-0479">Metal-binding</keyword>
<evidence type="ECO:0000313" key="9">
    <source>
        <dbReference type="EnsemblPlants" id="Kaladp0101s0045.2.v1.1"/>
    </source>
</evidence>
<dbReference type="GO" id="GO:0034657">
    <property type="term" value="C:GID complex"/>
    <property type="evidence" value="ECO:0007669"/>
    <property type="project" value="TreeGrafter"/>
</dbReference>
<evidence type="ECO:0000256" key="2">
    <source>
        <dbReference type="ARBA" id="ARBA00022490"/>
    </source>
</evidence>
<dbReference type="InterPro" id="IPR024964">
    <property type="entry name" value="CTLH/CRA"/>
</dbReference>
<dbReference type="PANTHER" id="PTHR12170:SF2">
    <property type="entry name" value="E3 UBIQUITIN-PROTEIN TRANSFERASE MAEA"/>
    <property type="match status" value="1"/>
</dbReference>
<dbReference type="InterPro" id="IPR044063">
    <property type="entry name" value="ZF_RING_GID"/>
</dbReference>
<evidence type="ECO:0000313" key="10">
    <source>
        <dbReference type="Proteomes" id="UP000594263"/>
    </source>
</evidence>
<dbReference type="AlphaFoldDB" id="A0A7N0V3Q1"/>
<dbReference type="CDD" id="cd16659">
    <property type="entry name" value="RING-Ubox_Emp"/>
    <property type="match status" value="1"/>
</dbReference>